<dbReference type="AlphaFoldDB" id="A0A6M3M4Y2"/>
<accession>A0A6M3M4Y2</accession>
<dbReference type="EMBL" id="MT143600">
    <property type="protein sequence ID" value="QJA98682.1"/>
    <property type="molecule type" value="Genomic_DNA"/>
</dbReference>
<evidence type="ECO:0000313" key="1">
    <source>
        <dbReference type="EMBL" id="QJA56929.1"/>
    </source>
</evidence>
<reference evidence="4" key="1">
    <citation type="submission" date="2020-03" db="EMBL/GenBank/DDBJ databases">
        <title>The deep terrestrial virosphere.</title>
        <authorList>
            <person name="Holmfeldt K."/>
            <person name="Nilsson E."/>
            <person name="Simone D."/>
            <person name="Lopez-Fernandez M."/>
            <person name="Wu X."/>
            <person name="de Brujin I."/>
            <person name="Lundin D."/>
            <person name="Andersson A."/>
            <person name="Bertilsson S."/>
            <person name="Dopson M."/>
        </authorList>
    </citation>
    <scope>NUCLEOTIDE SEQUENCE</scope>
    <source>
        <strain evidence="3">MM171A01648</strain>
        <strain evidence="4">MM171B01066</strain>
        <strain evidence="2">MM415A02739</strain>
        <strain evidence="1">MM415B01769</strain>
    </source>
</reference>
<organism evidence="4">
    <name type="scientific">viral metagenome</name>
    <dbReference type="NCBI Taxonomy" id="1070528"/>
    <lineage>
        <taxon>unclassified sequences</taxon>
        <taxon>metagenomes</taxon>
        <taxon>organismal metagenomes</taxon>
    </lineage>
</organism>
<dbReference type="EMBL" id="MT143807">
    <property type="protein sequence ID" value="QJB02797.1"/>
    <property type="molecule type" value="Genomic_DNA"/>
</dbReference>
<dbReference type="EMBL" id="MT141958">
    <property type="protein sequence ID" value="QJA72523.1"/>
    <property type="molecule type" value="Genomic_DNA"/>
</dbReference>
<proteinExistence type="predicted"/>
<evidence type="ECO:0000313" key="4">
    <source>
        <dbReference type="EMBL" id="QJB02797.1"/>
    </source>
</evidence>
<sequence>MENEIQVTPKEEIIGYSPQSLISQALAQNLPIATLERLMDLADRWETKQAKIAFTESMAKFQKECPIIRKRKDGSKTKAGFVAFKYAPIDHILTEKNKNGETVQELISDNGFSYIIKTPLFTVESVTVEVEIRHISGHAEVSSVTMPLVNKTEIMSAPQVVAGTITLCKRYAFSNGFGIITGEPDLDGMKLPNKPKETIPEPKEKVNWSKLIGSCDSLKELSGVWEHMSEEERCLHKATFTKIKANIQAETKKKSKDMPQAKSV</sequence>
<dbReference type="Pfam" id="PF04404">
    <property type="entry name" value="ERF"/>
    <property type="match status" value="1"/>
</dbReference>
<dbReference type="InterPro" id="IPR007499">
    <property type="entry name" value="ERF_bacteria_virus"/>
</dbReference>
<name>A0A6M3M4Y2_9ZZZZ</name>
<gene>
    <name evidence="3" type="ORF">MM171A01648_0008</name>
    <name evidence="4" type="ORF">MM171B01066_0017</name>
    <name evidence="2" type="ORF">MM415A02739_0005</name>
    <name evidence="1" type="ORF">MM415B01769_0020</name>
</gene>
<dbReference type="EMBL" id="MT141245">
    <property type="protein sequence ID" value="QJA56929.1"/>
    <property type="molecule type" value="Genomic_DNA"/>
</dbReference>
<evidence type="ECO:0000313" key="3">
    <source>
        <dbReference type="EMBL" id="QJA98682.1"/>
    </source>
</evidence>
<protein>
    <submittedName>
        <fullName evidence="4">Putative Erf family protein</fullName>
    </submittedName>
</protein>
<evidence type="ECO:0000313" key="2">
    <source>
        <dbReference type="EMBL" id="QJA72523.1"/>
    </source>
</evidence>